<feature type="compositionally biased region" description="Acidic residues" evidence="4">
    <location>
        <begin position="371"/>
        <end position="383"/>
    </location>
</feature>
<dbReference type="GO" id="GO:0000993">
    <property type="term" value="F:RNA polymerase II complex binding"/>
    <property type="evidence" value="ECO:0007669"/>
    <property type="project" value="TreeGrafter"/>
</dbReference>
<evidence type="ECO:0000256" key="4">
    <source>
        <dbReference type="SAM" id="MobiDB-lite"/>
    </source>
</evidence>
<feature type="region of interest" description="Disordered" evidence="4">
    <location>
        <begin position="486"/>
        <end position="550"/>
    </location>
</feature>
<feature type="compositionally biased region" description="Acidic residues" evidence="4">
    <location>
        <begin position="508"/>
        <end position="525"/>
    </location>
</feature>
<feature type="compositionally biased region" description="Low complexity" evidence="4">
    <location>
        <begin position="574"/>
        <end position="590"/>
    </location>
</feature>
<feature type="compositionally biased region" description="Acidic residues" evidence="4">
    <location>
        <begin position="486"/>
        <end position="497"/>
    </location>
</feature>
<accession>A0AAF0IQL2</accession>
<dbReference type="GO" id="GO:0006368">
    <property type="term" value="P:transcription elongation by RNA polymerase II"/>
    <property type="evidence" value="ECO:0007669"/>
    <property type="project" value="InterPro"/>
</dbReference>
<dbReference type="PANTHER" id="PTHR23188:SF12">
    <property type="entry name" value="RNA POLYMERASE II-ASSOCIATED FACTOR 1 HOMOLOG"/>
    <property type="match status" value="1"/>
</dbReference>
<evidence type="ECO:0000313" key="6">
    <source>
        <dbReference type="Proteomes" id="UP001214603"/>
    </source>
</evidence>
<name>A0AAF0IQL2_9BASI</name>
<feature type="region of interest" description="Disordered" evidence="4">
    <location>
        <begin position="138"/>
        <end position="158"/>
    </location>
</feature>
<feature type="region of interest" description="Disordered" evidence="4">
    <location>
        <begin position="570"/>
        <end position="680"/>
    </location>
</feature>
<evidence type="ECO:0000256" key="3">
    <source>
        <dbReference type="ARBA" id="ARBA00023242"/>
    </source>
</evidence>
<feature type="compositionally biased region" description="Polar residues" evidence="4">
    <location>
        <begin position="384"/>
        <end position="396"/>
    </location>
</feature>
<keyword evidence="6" id="KW-1185">Reference proteome</keyword>
<feature type="compositionally biased region" description="Acidic residues" evidence="4">
    <location>
        <begin position="611"/>
        <end position="650"/>
    </location>
</feature>
<proteinExistence type="inferred from homology"/>
<dbReference type="Pfam" id="PF03985">
    <property type="entry name" value="Paf1"/>
    <property type="match status" value="2"/>
</dbReference>
<evidence type="ECO:0000313" key="5">
    <source>
        <dbReference type="EMBL" id="WFD01685.1"/>
    </source>
</evidence>
<evidence type="ECO:0008006" key="7">
    <source>
        <dbReference type="Google" id="ProtNLM"/>
    </source>
</evidence>
<dbReference type="AlphaFoldDB" id="A0AAF0IQL2"/>
<evidence type="ECO:0000256" key="1">
    <source>
        <dbReference type="ARBA" id="ARBA00004123"/>
    </source>
</evidence>
<feature type="compositionally biased region" description="Basic and acidic residues" evidence="4">
    <location>
        <begin position="138"/>
        <end position="150"/>
    </location>
</feature>
<comment type="subcellular location">
    <subcellularLocation>
        <location evidence="1">Nucleus</location>
    </subcellularLocation>
</comment>
<evidence type="ECO:0000256" key="2">
    <source>
        <dbReference type="ARBA" id="ARBA00007560"/>
    </source>
</evidence>
<dbReference type="GO" id="GO:0003682">
    <property type="term" value="F:chromatin binding"/>
    <property type="evidence" value="ECO:0007669"/>
    <property type="project" value="TreeGrafter"/>
</dbReference>
<dbReference type="EMBL" id="CP119934">
    <property type="protein sequence ID" value="WFD01685.1"/>
    <property type="molecule type" value="Genomic_DNA"/>
</dbReference>
<reference evidence="5" key="1">
    <citation type="submission" date="2023-03" db="EMBL/GenBank/DDBJ databases">
        <title>Mating type loci evolution in Malassezia.</title>
        <authorList>
            <person name="Coelho M.A."/>
        </authorList>
    </citation>
    <scope>NUCLEOTIDE SEQUENCE</scope>
    <source>
        <strain evidence="5">CBS 7876</strain>
    </source>
</reference>
<keyword evidence="3" id="KW-0539">Nucleus</keyword>
<protein>
    <recommendedName>
        <fullName evidence="7">RNA polymerase II-associated protein 1</fullName>
    </recommendedName>
</protein>
<feature type="region of interest" description="Disordered" evidence="4">
    <location>
        <begin position="363"/>
        <end position="398"/>
    </location>
</feature>
<organism evidence="5 6">
    <name type="scientific">Malassezia obtusa</name>
    <dbReference type="NCBI Taxonomy" id="76774"/>
    <lineage>
        <taxon>Eukaryota</taxon>
        <taxon>Fungi</taxon>
        <taxon>Dikarya</taxon>
        <taxon>Basidiomycota</taxon>
        <taxon>Ustilaginomycotina</taxon>
        <taxon>Malasseziomycetes</taxon>
        <taxon>Malasseziales</taxon>
        <taxon>Malasseziaceae</taxon>
        <taxon>Malassezia</taxon>
    </lineage>
</organism>
<dbReference type="InterPro" id="IPR007133">
    <property type="entry name" value="RNA_pol_II-assoc_Paf1"/>
</dbReference>
<dbReference type="PANTHER" id="PTHR23188">
    <property type="entry name" value="RNA POLYMERASE II-ASSOCIATED FACTOR 1 HOMOLOG"/>
    <property type="match status" value="1"/>
</dbReference>
<gene>
    <name evidence="5" type="ORF">MOBT1_000361</name>
</gene>
<dbReference type="GO" id="GO:0016593">
    <property type="term" value="C:Cdc73/Paf1 complex"/>
    <property type="evidence" value="ECO:0007669"/>
    <property type="project" value="InterPro"/>
</dbReference>
<comment type="similarity">
    <text evidence="2">Belongs to the PAF1 family.</text>
</comment>
<dbReference type="Proteomes" id="UP001214603">
    <property type="component" value="Chromosome 1"/>
</dbReference>
<feature type="compositionally biased region" description="Basic and acidic residues" evidence="4">
    <location>
        <begin position="526"/>
        <end position="547"/>
    </location>
</feature>
<sequence length="680" mass="71911">MAARRKQRDLVERVRYPNPLPELPYAPKLVHVAAPQPNYASPVYAQRIAETQQLPVAVDAEAGMPLDLAKLESLWLADGASAVTSTHPLDDAALDEEDAFLLSDEVAARAPSVLEGAAPPTAQPTEVTWLRRTEYLGAEQRRQRQADRPARVQQADTSREAQVARIEQGFAAANAPLDTLRHPSKPDVRAVDAYELLPDPETWATPMHVVRFATALGPADTDEDVCMDTAVLRPYSDASGQRVSLYLASGETLAAPDADEGAPTDADAALSDAERARRADVAARRYIKRRRLGVFPEPPPDGAPDADPNEYATSFRHVRDLEPHDQTAALGNQLVLVLDDGHPDAAPALAAVSTTGTVAAQAAQGAAPAGEDTDALFDADDDAQGTQPDIGTTLPPQTDVDRAAQRAVPPLSLGRKVAYYHPIDMRYSLRIRRQRKAEQGLAVPYDDFWHRVGLGNRAATERERARRMHARAQVDQLDLTGIELEESEEEPDADAEDAAPRPGHAGDERDDDLDDAGAVDEDMDHAEDAAAARHDARTASREADAAHDAGVQKAVDVANAGDDSLGAKQQIGQAVEAAAATSSTNAGADAKWAAMHGGGAEEHDASAADGGGDDGGDGDGDEGGDDGDDGDGDDDDDATDSDASELDADAELAALREEAQDANDTAPAAGGRRARRGGST</sequence>